<dbReference type="PANTHER" id="PTHR31302">
    <property type="entry name" value="TRANSMEMBRANE PROTEIN WITH METALLOPHOSPHOESTERASE DOMAIN-RELATED"/>
    <property type="match status" value="1"/>
</dbReference>
<dbReference type="EMBL" id="JBHSFO010000015">
    <property type="protein sequence ID" value="MFC4605957.1"/>
    <property type="molecule type" value="Genomic_DNA"/>
</dbReference>
<dbReference type="RefSeq" id="WP_378419949.1">
    <property type="nucleotide sequence ID" value="NZ_JBHSFO010000015.1"/>
</dbReference>
<dbReference type="InterPro" id="IPR029052">
    <property type="entry name" value="Metallo-depent_PP-like"/>
</dbReference>
<sequence length="305" mass="33460">MAGAAVLGIGYASLIERNAFALREATLPVLEPGSPSLRVLHISDLHMMPGQKLKQNWLRELERLDPDLVVNTGDNLSHQRAVPAVVQSLGSLLARPGLFVFGSNDYFAPKPKNPFKYFEKEHKRTHGEPLPWKDLRAAFTERGWLDVTHTRRELEVAGVRIATAGVDDPHLKRDRYDTIAGRPNPMANLRLGITHSPEPRVLDRFADDGYDLVLAGHTHGGQLCLPFYGALVTNCQLDRSRVKGPSQWGAHMRLHVSAGVGTSPYAPARFCCRPEATLLTLVASPSRGPKQGVLPGVSRSAAVVR</sequence>
<proteinExistence type="predicted"/>
<protein>
    <submittedName>
        <fullName evidence="2">Metallophosphoesterase</fullName>
    </submittedName>
</protein>
<keyword evidence="3" id="KW-1185">Reference proteome</keyword>
<dbReference type="Gene3D" id="3.60.21.10">
    <property type="match status" value="1"/>
</dbReference>
<name>A0ABV9FWG5_9NOCA</name>
<organism evidence="2 3">
    <name type="scientific">Rhodococcus kronopolitis</name>
    <dbReference type="NCBI Taxonomy" id="1460226"/>
    <lineage>
        <taxon>Bacteria</taxon>
        <taxon>Bacillati</taxon>
        <taxon>Actinomycetota</taxon>
        <taxon>Actinomycetes</taxon>
        <taxon>Mycobacteriales</taxon>
        <taxon>Nocardiaceae</taxon>
        <taxon>Rhodococcus</taxon>
    </lineage>
</organism>
<dbReference type="InterPro" id="IPR051158">
    <property type="entry name" value="Metallophosphoesterase_sf"/>
</dbReference>
<evidence type="ECO:0000313" key="3">
    <source>
        <dbReference type="Proteomes" id="UP001595914"/>
    </source>
</evidence>
<comment type="caution">
    <text evidence="2">The sequence shown here is derived from an EMBL/GenBank/DDBJ whole genome shotgun (WGS) entry which is preliminary data.</text>
</comment>
<accession>A0ABV9FWG5</accession>
<dbReference type="SUPFAM" id="SSF56300">
    <property type="entry name" value="Metallo-dependent phosphatases"/>
    <property type="match status" value="1"/>
</dbReference>
<reference evidence="3" key="1">
    <citation type="journal article" date="2019" name="Int. J. Syst. Evol. Microbiol.">
        <title>The Global Catalogue of Microorganisms (GCM) 10K type strain sequencing project: providing services to taxonomists for standard genome sequencing and annotation.</title>
        <authorList>
            <consortium name="The Broad Institute Genomics Platform"/>
            <consortium name="The Broad Institute Genome Sequencing Center for Infectious Disease"/>
            <person name="Wu L."/>
            <person name="Ma J."/>
        </authorList>
    </citation>
    <scope>NUCLEOTIDE SEQUENCE [LARGE SCALE GENOMIC DNA]</scope>
    <source>
        <strain evidence="3">CCUG 54520</strain>
    </source>
</reference>
<dbReference type="InterPro" id="IPR004843">
    <property type="entry name" value="Calcineurin-like_PHP"/>
</dbReference>
<evidence type="ECO:0000313" key="2">
    <source>
        <dbReference type="EMBL" id="MFC4605957.1"/>
    </source>
</evidence>
<evidence type="ECO:0000259" key="1">
    <source>
        <dbReference type="Pfam" id="PF00149"/>
    </source>
</evidence>
<dbReference type="Pfam" id="PF00149">
    <property type="entry name" value="Metallophos"/>
    <property type="match status" value="1"/>
</dbReference>
<feature type="domain" description="Calcineurin-like phosphoesterase" evidence="1">
    <location>
        <begin position="37"/>
        <end position="220"/>
    </location>
</feature>
<dbReference type="PANTHER" id="PTHR31302:SF20">
    <property type="entry name" value="CONSERVED PROTEIN"/>
    <property type="match status" value="1"/>
</dbReference>
<gene>
    <name evidence="2" type="ORF">ACFO6S_19835</name>
</gene>
<dbReference type="Proteomes" id="UP001595914">
    <property type="component" value="Unassembled WGS sequence"/>
</dbReference>